<evidence type="ECO:0000313" key="3">
    <source>
        <dbReference type="Proteomes" id="UP000184301"/>
    </source>
</evidence>
<dbReference type="CDD" id="cd07344">
    <property type="entry name" value="M48_yhfN_like"/>
    <property type="match status" value="1"/>
</dbReference>
<gene>
    <name evidence="2" type="ORF">SAMN02745243_03435</name>
</gene>
<dbReference type="EMBL" id="FQZY01000068">
    <property type="protein sequence ID" value="SHK65460.1"/>
    <property type="molecule type" value="Genomic_DNA"/>
</dbReference>
<proteinExistence type="predicted"/>
<evidence type="ECO:0000313" key="2">
    <source>
        <dbReference type="EMBL" id="SHK65460.1"/>
    </source>
</evidence>
<dbReference type="PANTHER" id="PTHR30399">
    <property type="entry name" value="UNCHARACTERIZED PROTEIN YGJP"/>
    <property type="match status" value="1"/>
</dbReference>
<dbReference type="Proteomes" id="UP000184301">
    <property type="component" value="Unassembled WGS sequence"/>
</dbReference>
<evidence type="ECO:0000259" key="1">
    <source>
        <dbReference type="Pfam" id="PF01863"/>
    </source>
</evidence>
<sequence length="185" mass="22557">MISRNHTFEYNIIRSRRKTLSITISGDGEVIVKAPLRMLLQDVQQFVESKEHWILSRQQEVLRKKENHAEEKKLTADMRAPDGQTYREQARQAIIPRVNYFAERMELRPNSIRIKEQKSRWGSCSSKRNLNFNWRLVLMPQEVMDYVVVHELCHLRYMNHSQEFWAYVEQIMPDYRRWKKWLKEY</sequence>
<dbReference type="AlphaFoldDB" id="A0A1M6U8I0"/>
<keyword evidence="3" id="KW-1185">Reference proteome</keyword>
<protein>
    <recommendedName>
        <fullName evidence="1">YgjP-like metallopeptidase domain-containing protein</fullName>
    </recommendedName>
</protein>
<accession>A0A1M6U8I0</accession>
<dbReference type="Gene3D" id="3.30.2010.10">
    <property type="entry name" value="Metalloproteases ('zincins'), catalytic domain"/>
    <property type="match status" value="1"/>
</dbReference>
<dbReference type="InterPro" id="IPR002725">
    <property type="entry name" value="YgjP-like_metallopeptidase"/>
</dbReference>
<dbReference type="PANTHER" id="PTHR30399:SF1">
    <property type="entry name" value="UTP PYROPHOSPHATASE"/>
    <property type="match status" value="1"/>
</dbReference>
<dbReference type="Pfam" id="PF01863">
    <property type="entry name" value="YgjP-like"/>
    <property type="match status" value="1"/>
</dbReference>
<dbReference type="OrthoDB" id="9811177at2"/>
<organism evidence="2 3">
    <name type="scientific">Hespellia stercorisuis DSM 15480</name>
    <dbReference type="NCBI Taxonomy" id="1121950"/>
    <lineage>
        <taxon>Bacteria</taxon>
        <taxon>Bacillati</taxon>
        <taxon>Bacillota</taxon>
        <taxon>Clostridia</taxon>
        <taxon>Lachnospirales</taxon>
        <taxon>Lachnospiraceae</taxon>
        <taxon>Hespellia</taxon>
    </lineage>
</organism>
<feature type="domain" description="YgjP-like metallopeptidase" evidence="1">
    <location>
        <begin position="70"/>
        <end position="184"/>
    </location>
</feature>
<name>A0A1M6U8I0_9FIRM</name>
<dbReference type="STRING" id="1121950.SAMN02745243_03435"/>
<reference evidence="2 3" key="1">
    <citation type="submission" date="2016-11" db="EMBL/GenBank/DDBJ databases">
        <authorList>
            <person name="Jaros S."/>
            <person name="Januszkiewicz K."/>
            <person name="Wedrychowicz H."/>
        </authorList>
    </citation>
    <scope>NUCLEOTIDE SEQUENCE [LARGE SCALE GENOMIC DNA]</scope>
    <source>
        <strain evidence="2 3">DSM 15480</strain>
    </source>
</reference>
<dbReference type="RefSeq" id="WP_073112719.1">
    <property type="nucleotide sequence ID" value="NZ_FQZY01000068.1"/>
</dbReference>
<dbReference type="InterPro" id="IPR053136">
    <property type="entry name" value="UTP_pyrophosphatase-like"/>
</dbReference>